<dbReference type="InterPro" id="IPR012338">
    <property type="entry name" value="Beta-lactam/transpept-like"/>
</dbReference>
<dbReference type="InterPro" id="IPR018044">
    <property type="entry name" value="Peptidase_S11"/>
</dbReference>
<evidence type="ECO:0000256" key="5">
    <source>
        <dbReference type="ARBA" id="ARBA00022984"/>
    </source>
</evidence>
<evidence type="ECO:0000256" key="1">
    <source>
        <dbReference type="ARBA" id="ARBA00007164"/>
    </source>
</evidence>
<dbReference type="Proteomes" id="UP000831947">
    <property type="component" value="Chromosome"/>
</dbReference>
<evidence type="ECO:0000256" key="2">
    <source>
        <dbReference type="ARBA" id="ARBA00022729"/>
    </source>
</evidence>
<evidence type="ECO:0000313" key="10">
    <source>
        <dbReference type="Proteomes" id="UP000831947"/>
    </source>
</evidence>
<keyword evidence="4" id="KW-0133">Cell shape</keyword>
<keyword evidence="10" id="KW-1185">Reference proteome</keyword>
<evidence type="ECO:0000259" key="8">
    <source>
        <dbReference type="Pfam" id="PF00768"/>
    </source>
</evidence>
<name>A0ABY4PDX4_9LACO</name>
<sequence length="425" mass="47547">MKHSEYLLAKGHLKQAKKELHKIPLKKAATIYQQIGELQETQQAFNQGDFKTAQHKITQLQRQKTPEILQQRSADIAQLLQQKNLAAFKDQPQASPIVNNPIFAQYIFAGILVDQDSGQILWQKTAQDALPVASMSKLLALYTVYNTITSKHLSLKTPITAPVILTNLKDKKDLTNAHLQVGQTYSLQSLLDASLVASANDAMMTIGEYLYGSQENFVQKMIAAAKQMGLQQCQLVNATGLPVSVDASVNNNPRVTVTENKISAHDMVIIVHHLINKYPEILSIAQKDTVNIAGHTLANTNELLPRQKYATKAYQVTGLKTGTGKQAGCCLVVTANLHKRKVILVLLNASTNDQRFIQARQLLDYCDQHLQVQAIDQLSPKTIIWVNHDSMTNFKAAYQVDVLHSKVQVKRQVQNRYYNMPMINY</sequence>
<dbReference type="PRINTS" id="PR00725">
    <property type="entry name" value="DADACBPTASE1"/>
</dbReference>
<evidence type="ECO:0000313" key="9">
    <source>
        <dbReference type="EMBL" id="UQS83945.1"/>
    </source>
</evidence>
<evidence type="ECO:0000256" key="7">
    <source>
        <dbReference type="RuleBase" id="RU004016"/>
    </source>
</evidence>
<organism evidence="9 10">
    <name type="scientific">Bombilactobacillus thymidiniphilus</name>
    <dbReference type="NCBI Taxonomy" id="2923363"/>
    <lineage>
        <taxon>Bacteria</taxon>
        <taxon>Bacillati</taxon>
        <taxon>Bacillota</taxon>
        <taxon>Bacilli</taxon>
        <taxon>Lactobacillales</taxon>
        <taxon>Lactobacillaceae</taxon>
        <taxon>Bombilactobacillus</taxon>
    </lineage>
</organism>
<evidence type="ECO:0000256" key="6">
    <source>
        <dbReference type="ARBA" id="ARBA00023316"/>
    </source>
</evidence>
<dbReference type="EMBL" id="CP093365">
    <property type="protein sequence ID" value="UQS83945.1"/>
    <property type="molecule type" value="Genomic_DNA"/>
</dbReference>
<dbReference type="SUPFAM" id="SSF56601">
    <property type="entry name" value="beta-lactamase/transpeptidase-like"/>
    <property type="match status" value="1"/>
</dbReference>
<keyword evidence="3 9" id="KW-0378">Hydrolase</keyword>
<dbReference type="GO" id="GO:0016787">
    <property type="term" value="F:hydrolase activity"/>
    <property type="evidence" value="ECO:0007669"/>
    <property type="project" value="UniProtKB-KW"/>
</dbReference>
<reference evidence="9 10" key="1">
    <citation type="journal article" date="2022" name="Int. J. Syst. Evol. Microbiol.">
        <title>Apilactobacillus apisilvae sp. nov., Nicolia spurrieriana gen. nov. sp. nov., Bombilactobacillus folatiphilus sp. nov. and Bombilactobacillus thymidiniphilus sp. nov., four new lactic acid bacterial isolates from stingless bees Tetragonula carbonaria and Austroplebeia australis.</title>
        <authorList>
            <person name="Oliphant S.A."/>
            <person name="Watson-Haigh N.S."/>
            <person name="Sumby K.M."/>
            <person name="Gardner J."/>
            <person name="Groom S."/>
            <person name="Jiranek V."/>
        </authorList>
    </citation>
    <scope>NUCLEOTIDE SEQUENCE [LARGE SCALE GENOMIC DNA]</scope>
    <source>
        <strain evidence="9 10">SG4_A1</strain>
    </source>
</reference>
<dbReference type="PANTHER" id="PTHR21581">
    <property type="entry name" value="D-ALANYL-D-ALANINE CARBOXYPEPTIDASE"/>
    <property type="match status" value="1"/>
</dbReference>
<comment type="similarity">
    <text evidence="1 7">Belongs to the peptidase S11 family.</text>
</comment>
<accession>A0ABY4PDX4</accession>
<evidence type="ECO:0000256" key="4">
    <source>
        <dbReference type="ARBA" id="ARBA00022960"/>
    </source>
</evidence>
<protein>
    <submittedName>
        <fullName evidence="9">Serine hydrolase</fullName>
    </submittedName>
</protein>
<keyword evidence="6" id="KW-0961">Cell wall biogenesis/degradation</keyword>
<gene>
    <name evidence="9" type="ORF">MOO47_01785</name>
</gene>
<dbReference type="InterPro" id="IPR001967">
    <property type="entry name" value="Peptidase_S11_N"/>
</dbReference>
<dbReference type="Gene3D" id="3.40.710.10">
    <property type="entry name" value="DD-peptidase/beta-lactamase superfamily"/>
    <property type="match status" value="1"/>
</dbReference>
<evidence type="ECO:0000256" key="3">
    <source>
        <dbReference type="ARBA" id="ARBA00022801"/>
    </source>
</evidence>
<proteinExistence type="inferred from homology"/>
<feature type="domain" description="Peptidase S11 D-alanyl-D-alanine carboxypeptidase A N-terminal" evidence="8">
    <location>
        <begin position="111"/>
        <end position="351"/>
    </location>
</feature>
<dbReference type="RefSeq" id="WP_249513130.1">
    <property type="nucleotide sequence ID" value="NZ_CP093365.1"/>
</dbReference>
<dbReference type="Pfam" id="PF00768">
    <property type="entry name" value="Peptidase_S11"/>
    <property type="match status" value="1"/>
</dbReference>
<keyword evidence="2" id="KW-0732">Signal</keyword>
<keyword evidence="5" id="KW-0573">Peptidoglycan synthesis</keyword>
<dbReference type="PANTHER" id="PTHR21581:SF11">
    <property type="entry name" value="D-ALANYL-D-ALANINE CARBOXYPEPTIDASE DACA"/>
    <property type="match status" value="1"/>
</dbReference>